<dbReference type="Pfam" id="PF10026">
    <property type="entry name" value="DUF2268"/>
    <property type="match status" value="1"/>
</dbReference>
<dbReference type="EMBL" id="SUNI01000005">
    <property type="protein sequence ID" value="TJZ92307.1"/>
    <property type="molecule type" value="Genomic_DNA"/>
</dbReference>
<feature type="region of interest" description="Disordered" evidence="1">
    <location>
        <begin position="215"/>
        <end position="298"/>
    </location>
</feature>
<dbReference type="InterPro" id="IPR018728">
    <property type="entry name" value="DUF2268"/>
</dbReference>
<dbReference type="OrthoDB" id="69012at2"/>
<proteinExistence type="predicted"/>
<gene>
    <name evidence="3" type="ORF">FA743_08650</name>
</gene>
<dbReference type="RefSeq" id="WP_136885602.1">
    <property type="nucleotide sequence ID" value="NZ_SUNI01000005.1"/>
</dbReference>
<feature type="domain" description="DUF2268" evidence="2">
    <location>
        <begin position="46"/>
        <end position="199"/>
    </location>
</feature>
<reference evidence="3 4" key="1">
    <citation type="submission" date="2019-04" db="EMBL/GenBank/DDBJ databases">
        <authorList>
            <person name="Li J."/>
        </authorList>
    </citation>
    <scope>NUCLEOTIDE SEQUENCE [LARGE SCALE GENOMIC DNA]</scope>
    <source>
        <strain evidence="3 4">KCTC 42687</strain>
    </source>
</reference>
<protein>
    <recommendedName>
        <fullName evidence="2">DUF2268 domain-containing protein</fullName>
    </recommendedName>
</protein>
<sequence length="298" mass="31603">MTIWHLHLLNARNALTWVMPEIRATARAAVALAEGHVDLPRFDLIVRAAGQPLPDSGMAGRVTGPGVIEVTLTPGRFQPDALRRLLLREMVHLLRTDRPGGIPSLGEAVVSEGLAGQFAQAVLGGEADARDAMRPAQGSLRQAANLWARRDYDHDEWFSGRGRMRRGTGQGIGHRLIAEHLAHAPGEDVMSLLLASADSFRPALRRLLATEGIEAPEEEAEVSEAEAEQTQASGEPEVSELDVTGKDALSEDGSGDELPVGDGDETKELIASRDTGGPAPSPAGPRTSGGPAGDPRDI</sequence>
<evidence type="ECO:0000259" key="2">
    <source>
        <dbReference type="Pfam" id="PF10026"/>
    </source>
</evidence>
<evidence type="ECO:0000256" key="1">
    <source>
        <dbReference type="SAM" id="MobiDB-lite"/>
    </source>
</evidence>
<keyword evidence="4" id="KW-1185">Reference proteome</keyword>
<evidence type="ECO:0000313" key="4">
    <source>
        <dbReference type="Proteomes" id="UP000309747"/>
    </source>
</evidence>
<dbReference type="AlphaFoldDB" id="A0A4U0RB64"/>
<feature type="compositionally biased region" description="Acidic residues" evidence="1">
    <location>
        <begin position="215"/>
        <end position="227"/>
    </location>
</feature>
<dbReference type="Proteomes" id="UP000309747">
    <property type="component" value="Unassembled WGS sequence"/>
</dbReference>
<name>A0A4U0RB64_9RHOB</name>
<accession>A0A4U0RB64</accession>
<organism evidence="3 4">
    <name type="scientific">Paracoccus gahaiensis</name>
    <dbReference type="NCBI Taxonomy" id="1706839"/>
    <lineage>
        <taxon>Bacteria</taxon>
        <taxon>Pseudomonadati</taxon>
        <taxon>Pseudomonadota</taxon>
        <taxon>Alphaproteobacteria</taxon>
        <taxon>Rhodobacterales</taxon>
        <taxon>Paracoccaceae</taxon>
        <taxon>Paracoccus</taxon>
    </lineage>
</organism>
<comment type="caution">
    <text evidence="3">The sequence shown here is derived from an EMBL/GenBank/DDBJ whole genome shotgun (WGS) entry which is preliminary data.</text>
</comment>
<evidence type="ECO:0000313" key="3">
    <source>
        <dbReference type="EMBL" id="TJZ92307.1"/>
    </source>
</evidence>